<feature type="transmembrane region" description="Helical" evidence="6">
    <location>
        <begin position="359"/>
        <end position="380"/>
    </location>
</feature>
<dbReference type="Pfam" id="PF00753">
    <property type="entry name" value="Lactamase_B"/>
    <property type="match status" value="1"/>
</dbReference>
<feature type="domain" description="Metallo-beta-lactamase" evidence="7">
    <location>
        <begin position="512"/>
        <end position="714"/>
    </location>
</feature>
<dbReference type="InterPro" id="IPR004477">
    <property type="entry name" value="ComEC_N"/>
</dbReference>
<dbReference type="Gene3D" id="3.60.15.10">
    <property type="entry name" value="Ribonuclease Z/Hydroxyacylglutathione hydrolase-like"/>
    <property type="match status" value="1"/>
</dbReference>
<gene>
    <name evidence="8" type="ORF">ACFOY7_13870</name>
</gene>
<dbReference type="InterPro" id="IPR025405">
    <property type="entry name" value="DUF4131"/>
</dbReference>
<dbReference type="InterPro" id="IPR001279">
    <property type="entry name" value="Metallo-B-lactamas"/>
</dbReference>
<dbReference type="SUPFAM" id="SSF56281">
    <property type="entry name" value="Metallo-hydrolase/oxidoreductase"/>
    <property type="match status" value="1"/>
</dbReference>
<sequence>MVLVIGHLWHWYVIVYVIAIFIKGNGDYWLCLLTGSTVIYFIAAKRWSISFSFSILIVFLIGWFHNAAPNNLPPDQLTSLTNLQGTITSDLTLTDNSYSFDFKVRETVIKVYYFFDEEENTYEHIKSFQHGSFCTLHGTFQSDTNATNPGQFNYQEFLKKQGFSGQFVIADTNQANCEGSSFVQQLYNFRNTLLEKLNNNTDHFTMSWMKALLFGDRNLLPDETVKLFQNWGLSHLLAISGLHVGLLLTCLYFFGLYMVRMTKEQIQGIIVTILPIYPVIAGSAPSVWRASILALFLIVLRKWRIPLQTSSVLSLVFLAMTLADPYIVHSLAFQFSFLVTYSILFSKKIAADNIGNGWIILRISMISMLVILPLQINAFYQFQPLSILLNVIVIPYFSLFVLPFLLLICCSLMVPQFLPILNYIFHSIHHHFLVLLSTMDQLISNTWTVGSLPAPYIMIYYLILLCFFILLEKERELEAFLMGTLLVGSLMIISIFPYLDSNGRITILDIGQGDAIIVELPHRSNVFLIDAGGRMNKDYSSATSSVYEQIIRPYLHSRGISKLDAIIASHGDNDHIGSFPFIVKDFQVNYLITSAFFNEQYVKDYNQLNRRMIHQPTKAGSEIIMGNHKLKVLHPYKDMEDTNENSLVLYAKFGGLSWLFTGDIGEESEVELLNNYPKLQVDVLKVAHHGSDTSTSEEFLLETQPLISIISVGRRNRYGHPSADVVDRLESSSNIVLRTDEHGAVTYIFNNKSGTFSTYFPYDAVNNTKGNVQ</sequence>
<keyword evidence="9" id="KW-1185">Reference proteome</keyword>
<keyword evidence="2" id="KW-1003">Cell membrane</keyword>
<dbReference type="RefSeq" id="WP_390252693.1">
    <property type="nucleotide sequence ID" value="NZ_JBHSDT010000008.1"/>
</dbReference>
<name>A0ABV8X141_9BACI</name>
<reference evidence="9" key="1">
    <citation type="journal article" date="2019" name="Int. J. Syst. Evol. Microbiol.">
        <title>The Global Catalogue of Microorganisms (GCM) 10K type strain sequencing project: providing services to taxonomists for standard genome sequencing and annotation.</title>
        <authorList>
            <consortium name="The Broad Institute Genomics Platform"/>
            <consortium name="The Broad Institute Genome Sequencing Center for Infectious Disease"/>
            <person name="Wu L."/>
            <person name="Ma J."/>
        </authorList>
    </citation>
    <scope>NUCLEOTIDE SEQUENCE [LARGE SCALE GENOMIC DNA]</scope>
    <source>
        <strain evidence="9">CCUG 37865</strain>
    </source>
</reference>
<dbReference type="Proteomes" id="UP001595882">
    <property type="component" value="Unassembled WGS sequence"/>
</dbReference>
<keyword evidence="4 6" id="KW-1133">Transmembrane helix</keyword>
<protein>
    <submittedName>
        <fullName evidence="8">DNA internalization-related competence protein ComEC/Rec2</fullName>
    </submittedName>
</protein>
<evidence type="ECO:0000313" key="8">
    <source>
        <dbReference type="EMBL" id="MFC4404156.1"/>
    </source>
</evidence>
<feature type="transmembrane region" description="Helical" evidence="6">
    <location>
        <begin position="387"/>
        <end position="414"/>
    </location>
</feature>
<dbReference type="PANTHER" id="PTHR30619">
    <property type="entry name" value="DNA INTERNALIZATION/COMPETENCE PROTEIN COMEC/REC2"/>
    <property type="match status" value="1"/>
</dbReference>
<evidence type="ECO:0000256" key="2">
    <source>
        <dbReference type="ARBA" id="ARBA00022475"/>
    </source>
</evidence>
<evidence type="ECO:0000256" key="5">
    <source>
        <dbReference type="ARBA" id="ARBA00023136"/>
    </source>
</evidence>
<dbReference type="PANTHER" id="PTHR30619:SF1">
    <property type="entry name" value="RECOMBINATION PROTEIN 2"/>
    <property type="match status" value="1"/>
</dbReference>
<dbReference type="NCBIfam" id="TIGR00361">
    <property type="entry name" value="ComEC_Rec2"/>
    <property type="match status" value="1"/>
</dbReference>
<feature type="transmembrane region" description="Helical" evidence="6">
    <location>
        <begin position="454"/>
        <end position="472"/>
    </location>
</feature>
<evidence type="ECO:0000313" key="9">
    <source>
        <dbReference type="Proteomes" id="UP001595882"/>
    </source>
</evidence>
<dbReference type="Pfam" id="PF13567">
    <property type="entry name" value="DUF4131"/>
    <property type="match status" value="1"/>
</dbReference>
<dbReference type="InterPro" id="IPR035681">
    <property type="entry name" value="ComA-like_MBL"/>
</dbReference>
<dbReference type="CDD" id="cd07731">
    <property type="entry name" value="ComA-like_MBL-fold"/>
    <property type="match status" value="1"/>
</dbReference>
<dbReference type="InterPro" id="IPR036866">
    <property type="entry name" value="RibonucZ/Hydroxyglut_hydro"/>
</dbReference>
<feature type="transmembrane region" description="Helical" evidence="6">
    <location>
        <begin position="6"/>
        <end position="22"/>
    </location>
</feature>
<feature type="transmembrane region" description="Helical" evidence="6">
    <location>
        <begin position="49"/>
        <end position="68"/>
    </location>
</feature>
<dbReference type="EMBL" id="JBHSDT010000008">
    <property type="protein sequence ID" value="MFC4404156.1"/>
    <property type="molecule type" value="Genomic_DNA"/>
</dbReference>
<comment type="caution">
    <text evidence="8">The sequence shown here is derived from an EMBL/GenBank/DDBJ whole genome shotgun (WGS) entry which is preliminary data.</text>
</comment>
<feature type="transmembrane region" description="Helical" evidence="6">
    <location>
        <begin position="236"/>
        <end position="259"/>
    </location>
</feature>
<evidence type="ECO:0000256" key="6">
    <source>
        <dbReference type="SAM" id="Phobius"/>
    </source>
</evidence>
<keyword evidence="5 6" id="KW-0472">Membrane</keyword>
<dbReference type="SMART" id="SM00849">
    <property type="entry name" value="Lactamase_B"/>
    <property type="match status" value="1"/>
</dbReference>
<accession>A0ABV8X141</accession>
<proteinExistence type="predicted"/>
<dbReference type="NCBIfam" id="TIGR00360">
    <property type="entry name" value="ComEC_N-term"/>
    <property type="match status" value="1"/>
</dbReference>
<evidence type="ECO:0000256" key="4">
    <source>
        <dbReference type="ARBA" id="ARBA00022989"/>
    </source>
</evidence>
<dbReference type="Pfam" id="PF03772">
    <property type="entry name" value="Competence"/>
    <property type="match status" value="1"/>
</dbReference>
<keyword evidence="3 6" id="KW-0812">Transmembrane</keyword>
<evidence type="ECO:0000256" key="3">
    <source>
        <dbReference type="ARBA" id="ARBA00022692"/>
    </source>
</evidence>
<dbReference type="InterPro" id="IPR004797">
    <property type="entry name" value="Competence_ComEC/Rec2"/>
</dbReference>
<evidence type="ECO:0000256" key="1">
    <source>
        <dbReference type="ARBA" id="ARBA00004651"/>
    </source>
</evidence>
<feature type="transmembrane region" description="Helical" evidence="6">
    <location>
        <begin position="312"/>
        <end position="339"/>
    </location>
</feature>
<feature type="transmembrane region" description="Helical" evidence="6">
    <location>
        <begin position="479"/>
        <end position="499"/>
    </location>
</feature>
<organism evidence="8 9">
    <name type="scientific">Gracilibacillus xinjiangensis</name>
    <dbReference type="NCBI Taxonomy" id="1193282"/>
    <lineage>
        <taxon>Bacteria</taxon>
        <taxon>Bacillati</taxon>
        <taxon>Bacillota</taxon>
        <taxon>Bacilli</taxon>
        <taxon>Bacillales</taxon>
        <taxon>Bacillaceae</taxon>
        <taxon>Gracilibacillus</taxon>
    </lineage>
</organism>
<dbReference type="InterPro" id="IPR052159">
    <property type="entry name" value="Competence_DNA_uptake"/>
</dbReference>
<comment type="subcellular location">
    <subcellularLocation>
        <location evidence="1">Cell membrane</location>
        <topology evidence="1">Multi-pass membrane protein</topology>
    </subcellularLocation>
</comment>
<evidence type="ECO:0000259" key="7">
    <source>
        <dbReference type="SMART" id="SM00849"/>
    </source>
</evidence>